<reference evidence="4 5" key="1">
    <citation type="submission" date="2018-02" db="EMBL/GenBank/DDBJ databases">
        <title>The genomes of Aspergillus section Nigri reveals drivers in fungal speciation.</title>
        <authorList>
            <consortium name="DOE Joint Genome Institute"/>
            <person name="Vesth T.C."/>
            <person name="Nybo J."/>
            <person name="Theobald S."/>
            <person name="Brandl J."/>
            <person name="Frisvad J.C."/>
            <person name="Nielsen K.F."/>
            <person name="Lyhne E.K."/>
            <person name="Kogle M.E."/>
            <person name="Kuo A."/>
            <person name="Riley R."/>
            <person name="Clum A."/>
            <person name="Nolan M."/>
            <person name="Lipzen A."/>
            <person name="Salamov A."/>
            <person name="Henrissat B."/>
            <person name="Wiebenga A."/>
            <person name="De vries R.P."/>
            <person name="Grigoriev I.V."/>
            <person name="Mortensen U.H."/>
            <person name="Andersen M.R."/>
            <person name="Baker S.E."/>
        </authorList>
    </citation>
    <scope>NUCLEOTIDE SEQUENCE [LARGE SCALE GENOMIC DNA]</scope>
    <source>
        <strain evidence="4 5">CBS 707.79</strain>
    </source>
</reference>
<dbReference type="EMBL" id="KZ825911">
    <property type="protein sequence ID" value="PYH92677.1"/>
    <property type="molecule type" value="Genomic_DNA"/>
</dbReference>
<proteinExistence type="predicted"/>
<feature type="compositionally biased region" description="Basic residues" evidence="3">
    <location>
        <begin position="360"/>
        <end position="376"/>
    </location>
</feature>
<feature type="compositionally biased region" description="Basic residues" evidence="3">
    <location>
        <begin position="251"/>
        <end position="265"/>
    </location>
</feature>
<feature type="compositionally biased region" description="Acidic residues" evidence="3">
    <location>
        <begin position="700"/>
        <end position="711"/>
    </location>
</feature>
<evidence type="ECO:0000256" key="3">
    <source>
        <dbReference type="SAM" id="MobiDB-lite"/>
    </source>
</evidence>
<dbReference type="InterPro" id="IPR001370">
    <property type="entry name" value="BIR_rpt"/>
</dbReference>
<name>A0A319DEQ6_9EURO</name>
<evidence type="ECO:0008006" key="6">
    <source>
        <dbReference type="Google" id="ProtNLM"/>
    </source>
</evidence>
<feature type="compositionally biased region" description="Basic and acidic residues" evidence="3">
    <location>
        <begin position="299"/>
        <end position="322"/>
    </location>
</feature>
<dbReference type="GO" id="GO:0046872">
    <property type="term" value="F:metal ion binding"/>
    <property type="evidence" value="ECO:0007669"/>
    <property type="project" value="UniProtKB-KW"/>
</dbReference>
<feature type="compositionally biased region" description="Acidic residues" evidence="3">
    <location>
        <begin position="400"/>
        <end position="417"/>
    </location>
</feature>
<feature type="compositionally biased region" description="Basic and acidic residues" evidence="3">
    <location>
        <begin position="539"/>
        <end position="562"/>
    </location>
</feature>
<accession>A0A319DEQ6</accession>
<keyword evidence="1" id="KW-0479">Metal-binding</keyword>
<feature type="region of interest" description="Disordered" evidence="3">
    <location>
        <begin position="200"/>
        <end position="790"/>
    </location>
</feature>
<feature type="compositionally biased region" description="Basic and acidic residues" evidence="3">
    <location>
        <begin position="575"/>
        <end position="606"/>
    </location>
</feature>
<keyword evidence="5" id="KW-1185">Reference proteome</keyword>
<evidence type="ECO:0000313" key="5">
    <source>
        <dbReference type="Proteomes" id="UP000247810"/>
    </source>
</evidence>
<dbReference type="PROSITE" id="PS50143">
    <property type="entry name" value="BIR_REPEAT_2"/>
    <property type="match status" value="2"/>
</dbReference>
<dbReference type="SUPFAM" id="SSF57924">
    <property type="entry name" value="Inhibitor of apoptosis (IAP) repeat"/>
    <property type="match status" value="2"/>
</dbReference>
<organism evidence="4 5">
    <name type="scientific">Aspergillus ellipticus CBS 707.79</name>
    <dbReference type="NCBI Taxonomy" id="1448320"/>
    <lineage>
        <taxon>Eukaryota</taxon>
        <taxon>Fungi</taxon>
        <taxon>Dikarya</taxon>
        <taxon>Ascomycota</taxon>
        <taxon>Pezizomycotina</taxon>
        <taxon>Eurotiomycetes</taxon>
        <taxon>Eurotiomycetidae</taxon>
        <taxon>Eurotiales</taxon>
        <taxon>Aspergillaceae</taxon>
        <taxon>Aspergillus</taxon>
        <taxon>Aspergillus subgen. Circumdati</taxon>
    </lineage>
</organism>
<evidence type="ECO:0000256" key="1">
    <source>
        <dbReference type="ARBA" id="ARBA00022723"/>
    </source>
</evidence>
<dbReference type="CDD" id="cd00022">
    <property type="entry name" value="BIR"/>
    <property type="match status" value="2"/>
</dbReference>
<evidence type="ECO:0000256" key="2">
    <source>
        <dbReference type="ARBA" id="ARBA00022833"/>
    </source>
</evidence>
<dbReference type="InterPro" id="IPR051190">
    <property type="entry name" value="Baculoviral_IAP"/>
</dbReference>
<dbReference type="STRING" id="1448320.A0A319DEQ6"/>
<sequence>MIHRMETFAARLASFDRVLYPDKRRSSSAPANPVAWPHSRPSPAELAHAGFFYNPYATNPDNTTCFLCQRALDGWEEDDNPITEHLKHTKDCGWAIMMDIQQHSSNPAEIEDPTGEWIAQARQATFGESWPHDGKRGWVCQSEKMVEGGWYFCPNEESNDLATCPYCKLSLDGWEPKDDPFDEHYRRSSDCSFFFFAKPAGKKGKGSRSKKARVSKVSRLSTQSTVSEAPVPELDDMVDQSALSQSTTKTKSSKKSSKSKSKGSKSKKEEPVDTASQMDIDTDVQPEPTKAKRTRGKKRTSDEVQRDDAELVDEPVEKLEPRAKKKSKKSHDSTQEHDSYLEAAKEDEPMEEAPPEEKPKKSRGTSKKKTTSKSRKISTESTTSKAPSASEVPAHSELETAVEADLDLDQPEVEEPIEAPPPKLKKSKSKKKAKAAPEPPNDITEHSTEAEPQIEATQEPEHLPEPEPPVEEEQTRRMGKRQSARVSEKDARSSEKRPRISEEKPKTSKGKPRASEEEPRASAQRARASEQSSQQSPRESPEPVARPERESKAKEVVQHHESFVSVEIPAPVSKPKADVDQTDKDAKKMVKRKASSEKQRKSKQADQEDEEEEQEEVVVSPEEQASTKIEAASSPKDEEPESPQVEREKTQEQTPEPQSARRRSSRVPPKTAERYSDIPKEKQFAKSLADTRNSQASAVLDDDSQPDEEPEAAPVSPLPSPSKSTSLSPQSSDAENQPPSLKPTFKPSVSRPQFSSPSKAVRIPLVTSTPSPSKRGPNTGSLNTSHPWTPIDIDGVVVAGASDKENIDFNTILSSAKADLTSPEKKMSVEEWIQWNAKNGEEKLKRECERLVSQFEREGARAMRVLEGIECID</sequence>
<feature type="compositionally biased region" description="Basic residues" evidence="3">
    <location>
        <begin position="423"/>
        <end position="434"/>
    </location>
</feature>
<feature type="compositionally biased region" description="Acidic residues" evidence="3">
    <location>
        <begin position="607"/>
        <end position="616"/>
    </location>
</feature>
<dbReference type="OrthoDB" id="2196114at2759"/>
<feature type="compositionally biased region" description="Basic and acidic residues" evidence="3">
    <location>
        <begin position="486"/>
        <end position="506"/>
    </location>
</feature>
<dbReference type="Gene3D" id="1.10.1170.10">
    <property type="entry name" value="Inhibitor Of Apoptosis Protein (2mihbC-IAP-1), Chain A"/>
    <property type="match status" value="2"/>
</dbReference>
<feature type="compositionally biased region" description="Low complexity" evidence="3">
    <location>
        <begin position="521"/>
        <end position="538"/>
    </location>
</feature>
<feature type="compositionally biased region" description="Basic and acidic residues" evidence="3">
    <location>
        <begin position="671"/>
        <end position="684"/>
    </location>
</feature>
<gene>
    <name evidence="4" type="ORF">BO71DRAFT_18794</name>
</gene>
<dbReference type="VEuPathDB" id="FungiDB:BO71DRAFT_18794"/>
<dbReference type="AlphaFoldDB" id="A0A319DEQ6"/>
<dbReference type="PANTHER" id="PTHR46771:SF5">
    <property type="entry name" value="DETERIN"/>
    <property type="match status" value="1"/>
</dbReference>
<evidence type="ECO:0000313" key="4">
    <source>
        <dbReference type="EMBL" id="PYH92677.1"/>
    </source>
</evidence>
<feature type="compositionally biased region" description="Low complexity" evidence="3">
    <location>
        <begin position="721"/>
        <end position="732"/>
    </location>
</feature>
<dbReference type="SMART" id="SM00238">
    <property type="entry name" value="BIR"/>
    <property type="match status" value="2"/>
</dbReference>
<feature type="compositionally biased region" description="Basic residues" evidence="3">
    <location>
        <begin position="200"/>
        <end position="216"/>
    </location>
</feature>
<dbReference type="Proteomes" id="UP000247810">
    <property type="component" value="Unassembled WGS sequence"/>
</dbReference>
<keyword evidence="2" id="KW-0862">Zinc</keyword>
<feature type="compositionally biased region" description="Polar residues" evidence="3">
    <location>
        <begin position="766"/>
        <end position="787"/>
    </location>
</feature>
<dbReference type="Pfam" id="PF00653">
    <property type="entry name" value="BIR"/>
    <property type="match status" value="2"/>
</dbReference>
<dbReference type="PANTHER" id="PTHR46771">
    <property type="entry name" value="DETERIN"/>
    <property type="match status" value="1"/>
</dbReference>
<feature type="compositionally biased region" description="Basic and acidic residues" evidence="3">
    <location>
        <begin position="330"/>
        <end position="347"/>
    </location>
</feature>
<protein>
    <recommendedName>
        <fullName evidence="6">Chromosome segregation protein BIR1</fullName>
    </recommendedName>
</protein>